<proteinExistence type="predicted"/>
<dbReference type="EMBL" id="JAUHQA010000001">
    <property type="protein sequence ID" value="MDN4481026.1"/>
    <property type="molecule type" value="Genomic_DNA"/>
</dbReference>
<keyword evidence="3" id="KW-1185">Reference proteome</keyword>
<sequence length="279" mass="29373">MDWKRTVRTAATDLARLVVPVECAGCGVVDVRLCEDCASLWWEWPVRVDSGAPRLDIEGRAPLPVWAVASLDGSPESVVRAWKDGARRDLDRWMAGAVRLAARRIGPEFAPAPVLDARAAPTSVTSLTVVPAPARSTSTRRRGVDLPVVLAQGVAAGLLEAGIEASVARALWIGRGESRGRSARARWRGARGSVTVRRAVVGPVVMVDDVLTTGATLAACADALEAAGAIVIGAFVAASAGDARSRTRVGLGWDSDRDSSTPSRFEEVMPQAQKAPPSP</sequence>
<dbReference type="Proteomes" id="UP001172708">
    <property type="component" value="Unassembled WGS sequence"/>
</dbReference>
<evidence type="ECO:0000256" key="1">
    <source>
        <dbReference type="SAM" id="MobiDB-lite"/>
    </source>
</evidence>
<feature type="region of interest" description="Disordered" evidence="1">
    <location>
        <begin position="247"/>
        <end position="279"/>
    </location>
</feature>
<reference evidence="2" key="1">
    <citation type="submission" date="2023-06" db="EMBL/GenBank/DDBJ databases">
        <title>Egi l300058.</title>
        <authorList>
            <person name="Gao L."/>
            <person name="Fang B.-Z."/>
            <person name="Li W.-J."/>
        </authorList>
    </citation>
    <scope>NUCLEOTIDE SEQUENCE</scope>
    <source>
        <strain evidence="2">EGI L300058</strain>
    </source>
</reference>
<dbReference type="Gene3D" id="3.40.50.2020">
    <property type="match status" value="1"/>
</dbReference>
<evidence type="ECO:0000313" key="2">
    <source>
        <dbReference type="EMBL" id="MDN4481026.1"/>
    </source>
</evidence>
<dbReference type="PANTHER" id="PTHR47505:SF1">
    <property type="entry name" value="DNA UTILIZATION PROTEIN YHGH"/>
    <property type="match status" value="1"/>
</dbReference>
<protein>
    <submittedName>
        <fullName evidence="2">ComF family protein</fullName>
    </submittedName>
</protein>
<dbReference type="InterPro" id="IPR051910">
    <property type="entry name" value="ComF/GntX_DNA_util-trans"/>
</dbReference>
<gene>
    <name evidence="2" type="ORF">QQX02_08845</name>
</gene>
<accession>A0ABT8GIC6</accession>
<evidence type="ECO:0000313" key="3">
    <source>
        <dbReference type="Proteomes" id="UP001172708"/>
    </source>
</evidence>
<dbReference type="InterPro" id="IPR029057">
    <property type="entry name" value="PRTase-like"/>
</dbReference>
<dbReference type="SUPFAM" id="SSF53271">
    <property type="entry name" value="PRTase-like"/>
    <property type="match status" value="1"/>
</dbReference>
<dbReference type="PANTHER" id="PTHR47505">
    <property type="entry name" value="DNA UTILIZATION PROTEIN YHGH"/>
    <property type="match status" value="1"/>
</dbReference>
<organism evidence="2 3">
    <name type="scientific">Demequina muriae</name>
    <dbReference type="NCBI Taxonomy" id="3051664"/>
    <lineage>
        <taxon>Bacteria</taxon>
        <taxon>Bacillati</taxon>
        <taxon>Actinomycetota</taxon>
        <taxon>Actinomycetes</taxon>
        <taxon>Micrococcales</taxon>
        <taxon>Demequinaceae</taxon>
        <taxon>Demequina</taxon>
    </lineage>
</organism>
<dbReference type="RefSeq" id="WP_301142523.1">
    <property type="nucleotide sequence ID" value="NZ_JAUHQA010000001.1"/>
</dbReference>
<name>A0ABT8GIC6_9MICO</name>
<comment type="caution">
    <text evidence="2">The sequence shown here is derived from an EMBL/GenBank/DDBJ whole genome shotgun (WGS) entry which is preliminary data.</text>
</comment>
<feature type="compositionally biased region" description="Basic and acidic residues" evidence="1">
    <location>
        <begin position="254"/>
        <end position="267"/>
    </location>
</feature>